<evidence type="ECO:0000256" key="1">
    <source>
        <dbReference type="ARBA" id="ARBA00022630"/>
    </source>
</evidence>
<dbReference type="Proteomes" id="UP000076871">
    <property type="component" value="Unassembled WGS sequence"/>
</dbReference>
<dbReference type="GeneID" id="63828408"/>
<dbReference type="STRING" id="1314785.A0A165BEF2"/>
<gene>
    <name evidence="4" type="ORF">LAESUDRAFT_745633</name>
</gene>
<dbReference type="PANTHER" id="PTHR43539">
    <property type="entry name" value="FLAVIN-BINDING MONOOXYGENASE-LIKE PROTEIN (AFU_ORTHOLOGUE AFUA_4G09220)"/>
    <property type="match status" value="1"/>
</dbReference>
<dbReference type="PRINTS" id="PR00411">
    <property type="entry name" value="PNDRDTASEI"/>
</dbReference>
<organism evidence="4 5">
    <name type="scientific">Laetiporus sulphureus 93-53</name>
    <dbReference type="NCBI Taxonomy" id="1314785"/>
    <lineage>
        <taxon>Eukaryota</taxon>
        <taxon>Fungi</taxon>
        <taxon>Dikarya</taxon>
        <taxon>Basidiomycota</taxon>
        <taxon>Agaricomycotina</taxon>
        <taxon>Agaricomycetes</taxon>
        <taxon>Polyporales</taxon>
        <taxon>Laetiporus</taxon>
    </lineage>
</organism>
<keyword evidence="1" id="KW-0285">Flavoprotein</keyword>
<dbReference type="InParanoid" id="A0A165BEF2"/>
<keyword evidence="3" id="KW-0560">Oxidoreductase</keyword>
<dbReference type="InterPro" id="IPR036188">
    <property type="entry name" value="FAD/NAD-bd_sf"/>
</dbReference>
<evidence type="ECO:0000313" key="5">
    <source>
        <dbReference type="Proteomes" id="UP000076871"/>
    </source>
</evidence>
<sequence>MAAAVVAPNLAVPPYNKPNGLAQSVLDAQKSVNGTNALKPALPTLDRLGASLQPDVDVKKVASEWFRIFSDYISAGDVDGIASLFLEDGWWRDMLALTWEFRTFHGIEKIKKFLQDQLPVIKVASLKLREADTLLQQPYPDLAWIRASFDFETEVGIGSGVFRLVPTADGTWKAFTLYTNLEDLKGFPEKIGLNREFLPNHGKWLDQRERETSFADGDPQVLIIGGGQSGLDIAARLKNLGVSSLVVERQARIGDQWRLRYEALCLHDPVWYDHMPYLPFPPSWPVYTPAQKLAGWLEYYAEAMELNVWTSTEATSVKRTDNGKWEVTVRKADGTERRFHIDHVVMALGLGGGVPLIPNIPGQEEFQGQILHSTQHKSARDHLGKKVVLIGSATSAHDVAADYVDHGVDVTIFQRGATYVMTTKEGMPRIFGKTYWEGTGPVEPIDRIHSSLPILLSKELQKRVTAEIAEADKELLEGLKKVGFRTYLGEEGSGFLPLASTRGGGYYLDVGACQKIIDGQIKLKNDAQIERFTKTGLKFTNGTELDADVVMYATGFDGATKAIDRLVGKELGSKVHPIWNLTEEGEQRGAWRYIGLPNFWFMTGNLAMCRFHSKHLALQIKAIQEGLYGERYAP</sequence>
<dbReference type="Pfam" id="PF00743">
    <property type="entry name" value="FMO-like"/>
    <property type="match status" value="1"/>
</dbReference>
<dbReference type="EMBL" id="KV427674">
    <property type="protein sequence ID" value="KZT00875.1"/>
    <property type="molecule type" value="Genomic_DNA"/>
</dbReference>
<name>A0A165BEF2_9APHY</name>
<reference evidence="4 5" key="1">
    <citation type="journal article" date="2016" name="Mol. Biol. Evol.">
        <title>Comparative Genomics of Early-Diverging Mushroom-Forming Fungi Provides Insights into the Origins of Lignocellulose Decay Capabilities.</title>
        <authorList>
            <person name="Nagy L.G."/>
            <person name="Riley R."/>
            <person name="Tritt A."/>
            <person name="Adam C."/>
            <person name="Daum C."/>
            <person name="Floudas D."/>
            <person name="Sun H."/>
            <person name="Yadav J.S."/>
            <person name="Pangilinan J."/>
            <person name="Larsson K.H."/>
            <person name="Matsuura K."/>
            <person name="Barry K."/>
            <person name="Labutti K."/>
            <person name="Kuo R."/>
            <person name="Ohm R.A."/>
            <person name="Bhattacharya S.S."/>
            <person name="Shirouzu T."/>
            <person name="Yoshinaga Y."/>
            <person name="Martin F.M."/>
            <person name="Grigoriev I.V."/>
            <person name="Hibbett D.S."/>
        </authorList>
    </citation>
    <scope>NUCLEOTIDE SEQUENCE [LARGE SCALE GENOMIC DNA]</scope>
    <source>
        <strain evidence="4 5">93-53</strain>
    </source>
</reference>
<dbReference type="PANTHER" id="PTHR43539:SF26">
    <property type="entry name" value="MONOOXYGENASE, PUTATIVE-RELATED"/>
    <property type="match status" value="1"/>
</dbReference>
<dbReference type="Gene3D" id="3.50.50.60">
    <property type="entry name" value="FAD/NAD(P)-binding domain"/>
    <property type="match status" value="2"/>
</dbReference>
<dbReference type="SUPFAM" id="SSF51905">
    <property type="entry name" value="FAD/NAD(P)-binding domain"/>
    <property type="match status" value="2"/>
</dbReference>
<dbReference type="GO" id="GO:0050660">
    <property type="term" value="F:flavin adenine dinucleotide binding"/>
    <property type="evidence" value="ECO:0007669"/>
    <property type="project" value="InterPro"/>
</dbReference>
<dbReference type="OrthoDB" id="74360at2759"/>
<evidence type="ECO:0000313" key="4">
    <source>
        <dbReference type="EMBL" id="KZT00875.1"/>
    </source>
</evidence>
<dbReference type="InterPro" id="IPR050982">
    <property type="entry name" value="Auxin_biosynth/cation_transpt"/>
</dbReference>
<proteinExistence type="predicted"/>
<accession>A0A165BEF2</accession>
<dbReference type="GO" id="GO:0004499">
    <property type="term" value="F:N,N-dimethylaniline monooxygenase activity"/>
    <property type="evidence" value="ECO:0007669"/>
    <property type="project" value="InterPro"/>
</dbReference>
<dbReference type="SUPFAM" id="SSF54427">
    <property type="entry name" value="NTF2-like"/>
    <property type="match status" value="1"/>
</dbReference>
<dbReference type="AlphaFoldDB" id="A0A165BEF2"/>
<dbReference type="InterPro" id="IPR020946">
    <property type="entry name" value="Flavin_mOase-like"/>
</dbReference>
<keyword evidence="2" id="KW-0274">FAD</keyword>
<keyword evidence="5" id="KW-1185">Reference proteome</keyword>
<protein>
    <submittedName>
        <fullName evidence="4">FAD/NAD-P-binding domain-containing protein</fullName>
    </submittedName>
</protein>
<dbReference type="InterPro" id="IPR032710">
    <property type="entry name" value="NTF2-like_dom_sf"/>
</dbReference>
<evidence type="ECO:0000256" key="3">
    <source>
        <dbReference type="ARBA" id="ARBA00023002"/>
    </source>
</evidence>
<evidence type="ECO:0000256" key="2">
    <source>
        <dbReference type="ARBA" id="ARBA00022827"/>
    </source>
</evidence>
<dbReference type="Gene3D" id="3.10.450.50">
    <property type="match status" value="1"/>
</dbReference>
<dbReference type="RefSeq" id="XP_040758615.1">
    <property type="nucleotide sequence ID" value="XM_040911380.1"/>
</dbReference>
<dbReference type="GO" id="GO:0050661">
    <property type="term" value="F:NADP binding"/>
    <property type="evidence" value="ECO:0007669"/>
    <property type="project" value="InterPro"/>
</dbReference>